<sequence>MNQENLLEKKEVDGEKESMEDCCLTALRRVAALERHRCRSDPFPRRRCLAGVAEPSVLHAAQLPSSWPPSALRSHCRTASCRPPLDLEPRSLSAGWPPPPSESPVPPPTPRRYRWSVAELPSFASPSRSCWDATAARAAVLSPPLAEHCRALPAASASSGAAAEELRCWPLPHRRVPLSLCFSPHLAISLF</sequence>
<proteinExistence type="predicted"/>
<accession>A0AAP0KTN0</accession>
<name>A0AAP0KTN0_9MAGN</name>
<reference evidence="1 2" key="1">
    <citation type="submission" date="2024-01" db="EMBL/GenBank/DDBJ databases">
        <title>Genome assemblies of Stephania.</title>
        <authorList>
            <person name="Yang L."/>
        </authorList>
    </citation>
    <scope>NUCLEOTIDE SEQUENCE [LARGE SCALE GENOMIC DNA]</scope>
    <source>
        <strain evidence="1">JXDWG</strain>
        <tissue evidence="1">Leaf</tissue>
    </source>
</reference>
<comment type="caution">
    <text evidence="1">The sequence shown here is derived from an EMBL/GenBank/DDBJ whole genome shotgun (WGS) entry which is preliminary data.</text>
</comment>
<evidence type="ECO:0000313" key="1">
    <source>
        <dbReference type="EMBL" id="KAK9157094.1"/>
    </source>
</evidence>
<evidence type="ECO:0000313" key="2">
    <source>
        <dbReference type="Proteomes" id="UP001419268"/>
    </source>
</evidence>
<protein>
    <submittedName>
        <fullName evidence="1">Uncharacterized protein</fullName>
    </submittedName>
</protein>
<keyword evidence="2" id="KW-1185">Reference proteome</keyword>
<dbReference type="Proteomes" id="UP001419268">
    <property type="component" value="Unassembled WGS sequence"/>
</dbReference>
<dbReference type="EMBL" id="JBBNAG010000002">
    <property type="protein sequence ID" value="KAK9157094.1"/>
    <property type="molecule type" value="Genomic_DNA"/>
</dbReference>
<dbReference type="AlphaFoldDB" id="A0AAP0KTN0"/>
<organism evidence="1 2">
    <name type="scientific">Stephania cephalantha</name>
    <dbReference type="NCBI Taxonomy" id="152367"/>
    <lineage>
        <taxon>Eukaryota</taxon>
        <taxon>Viridiplantae</taxon>
        <taxon>Streptophyta</taxon>
        <taxon>Embryophyta</taxon>
        <taxon>Tracheophyta</taxon>
        <taxon>Spermatophyta</taxon>
        <taxon>Magnoliopsida</taxon>
        <taxon>Ranunculales</taxon>
        <taxon>Menispermaceae</taxon>
        <taxon>Menispermoideae</taxon>
        <taxon>Cissampelideae</taxon>
        <taxon>Stephania</taxon>
    </lineage>
</organism>
<gene>
    <name evidence="1" type="ORF">Scep_003668</name>
</gene>